<protein>
    <submittedName>
        <fullName evidence="2">Uncharacterized protein</fullName>
    </submittedName>
</protein>
<dbReference type="InterPro" id="IPR036291">
    <property type="entry name" value="NAD(P)-bd_dom_sf"/>
</dbReference>
<evidence type="ECO:0000256" key="1">
    <source>
        <dbReference type="SAM" id="MobiDB-lite"/>
    </source>
</evidence>
<gene>
    <name evidence="2" type="ORF">GCM10010383_51950</name>
</gene>
<reference evidence="3" key="1">
    <citation type="journal article" date="2019" name="Int. J. Syst. Evol. Microbiol.">
        <title>The Global Catalogue of Microorganisms (GCM) 10K type strain sequencing project: providing services to taxonomists for standard genome sequencing and annotation.</title>
        <authorList>
            <consortium name="The Broad Institute Genomics Platform"/>
            <consortium name="The Broad Institute Genome Sequencing Center for Infectious Disease"/>
            <person name="Wu L."/>
            <person name="Ma J."/>
        </authorList>
    </citation>
    <scope>NUCLEOTIDE SEQUENCE [LARGE SCALE GENOMIC DNA]</scope>
    <source>
        <strain evidence="3">JCM 4866</strain>
    </source>
</reference>
<dbReference type="Gene3D" id="3.40.50.720">
    <property type="entry name" value="NAD(P)-binding Rossmann-like Domain"/>
    <property type="match status" value="1"/>
</dbReference>
<comment type="caution">
    <text evidence="2">The sequence shown here is derived from an EMBL/GenBank/DDBJ whole genome shotgun (WGS) entry which is preliminary data.</text>
</comment>
<proteinExistence type="predicted"/>
<sequence>MASAIFRLPPHDLVDDTIRDAEHAARSQARKTPTMGVPGLTADERAEFERQGGETTPLKRMGTGEEVAAAALFLAADATFTTNVEFPVDGGFAQGLTGAGH</sequence>
<evidence type="ECO:0000313" key="2">
    <source>
        <dbReference type="EMBL" id="GGX15570.1"/>
    </source>
</evidence>
<dbReference type="Pfam" id="PF13561">
    <property type="entry name" value="adh_short_C2"/>
    <property type="match status" value="1"/>
</dbReference>
<accession>A0ABQ2XGP1</accession>
<dbReference type="SUPFAM" id="SSF51735">
    <property type="entry name" value="NAD(P)-binding Rossmann-fold domains"/>
    <property type="match status" value="1"/>
</dbReference>
<evidence type="ECO:0000313" key="3">
    <source>
        <dbReference type="Proteomes" id="UP000617743"/>
    </source>
</evidence>
<dbReference type="RefSeq" id="WP_372487582.1">
    <property type="nucleotide sequence ID" value="NZ_BMWC01000008.1"/>
</dbReference>
<feature type="compositionally biased region" description="Basic and acidic residues" evidence="1">
    <location>
        <begin position="42"/>
        <end position="52"/>
    </location>
</feature>
<name>A0ABQ2XGP1_9ACTN</name>
<dbReference type="Proteomes" id="UP000617743">
    <property type="component" value="Unassembled WGS sequence"/>
</dbReference>
<feature type="region of interest" description="Disordered" evidence="1">
    <location>
        <begin position="22"/>
        <end position="62"/>
    </location>
</feature>
<dbReference type="EMBL" id="BMWC01000008">
    <property type="protein sequence ID" value="GGX15570.1"/>
    <property type="molecule type" value="Genomic_DNA"/>
</dbReference>
<organism evidence="2 3">
    <name type="scientific">Streptomyces lomondensis</name>
    <dbReference type="NCBI Taxonomy" id="68229"/>
    <lineage>
        <taxon>Bacteria</taxon>
        <taxon>Bacillati</taxon>
        <taxon>Actinomycetota</taxon>
        <taxon>Actinomycetes</taxon>
        <taxon>Kitasatosporales</taxon>
        <taxon>Streptomycetaceae</taxon>
        <taxon>Streptomyces</taxon>
    </lineage>
</organism>
<dbReference type="InterPro" id="IPR002347">
    <property type="entry name" value="SDR_fam"/>
</dbReference>
<keyword evidence="3" id="KW-1185">Reference proteome</keyword>